<feature type="compositionally biased region" description="Polar residues" evidence="1">
    <location>
        <begin position="57"/>
        <end position="68"/>
    </location>
</feature>
<dbReference type="AlphaFoldDB" id="A0A7I8BPR8"/>
<reference evidence="2 3" key="1">
    <citation type="journal article" date="2020" name="Genes (Basel)">
        <title>Genomic Comparison of Insect Gut Symbionts from Divergent Burkholderia Subclades.</title>
        <authorList>
            <person name="Takeshita K."/>
            <person name="Kikuchi Y."/>
        </authorList>
    </citation>
    <scope>NUCLEOTIDE SEQUENCE [LARGE SCALE GENOMIC DNA]</scope>
    <source>
        <strain evidence="2 3">PGU16</strain>
    </source>
</reference>
<dbReference type="Proteomes" id="UP000510888">
    <property type="component" value="Chromosome 2"/>
</dbReference>
<evidence type="ECO:0000313" key="2">
    <source>
        <dbReference type="EMBL" id="BCF90777.1"/>
    </source>
</evidence>
<protein>
    <submittedName>
        <fullName evidence="2">Uncharacterized protein</fullName>
    </submittedName>
</protein>
<proteinExistence type="predicted"/>
<feature type="compositionally biased region" description="Basic and acidic residues" evidence="1">
    <location>
        <begin position="19"/>
        <end position="29"/>
    </location>
</feature>
<feature type="region of interest" description="Disordered" evidence="1">
    <location>
        <begin position="1"/>
        <end position="73"/>
    </location>
</feature>
<accession>A0A7I8BPR8</accession>
<feature type="region of interest" description="Disordered" evidence="1">
    <location>
        <begin position="155"/>
        <end position="179"/>
    </location>
</feature>
<dbReference type="KEGG" id="plad:PPGU16_38440"/>
<organism evidence="2 3">
    <name type="scientific">Paraburkholderia largidicola</name>
    <dbReference type="NCBI Taxonomy" id="3014751"/>
    <lineage>
        <taxon>Bacteria</taxon>
        <taxon>Pseudomonadati</taxon>
        <taxon>Pseudomonadota</taxon>
        <taxon>Betaproteobacteria</taxon>
        <taxon>Burkholderiales</taxon>
        <taxon>Burkholderiaceae</taxon>
        <taxon>Paraburkholderia</taxon>
    </lineage>
</organism>
<keyword evidence="3" id="KW-1185">Reference proteome</keyword>
<dbReference type="EMBL" id="AP023175">
    <property type="protein sequence ID" value="BCF90777.1"/>
    <property type="molecule type" value="Genomic_DNA"/>
</dbReference>
<evidence type="ECO:0000313" key="3">
    <source>
        <dbReference type="Proteomes" id="UP000510888"/>
    </source>
</evidence>
<name>A0A7I8BPR8_9BURK</name>
<sequence>MKQIQKRGVDAGSSTWKEPSQEGRPDTGEVMKTNDSGRKTANAYTSATRGSRPASADNGSGTEAGNTNRPHRTEAASTACAMYYVDAAPELLFTTDPAIYLRQRALLTPVGRLEREYALQALLDELVVARWVAKREAERRAQQAAPLRAALQLPAQERVASMDEDDACSPPDRDRDLMD</sequence>
<evidence type="ECO:0000256" key="1">
    <source>
        <dbReference type="SAM" id="MobiDB-lite"/>
    </source>
</evidence>
<gene>
    <name evidence="2" type="ORF">PPGU16_38440</name>
</gene>